<dbReference type="KEGG" id="mac:MA_2581"/>
<dbReference type="AlphaFoldDB" id="Q8TMS2"/>
<dbReference type="InParanoid" id="Q8TMS2"/>
<name>Q8TMS2_METAC</name>
<protein>
    <submittedName>
        <fullName evidence="1">Uncharacterized protein</fullName>
    </submittedName>
</protein>
<dbReference type="HOGENOM" id="CLU_2695716_0_0_2"/>
<evidence type="ECO:0000313" key="2">
    <source>
        <dbReference type="Proteomes" id="UP000002487"/>
    </source>
</evidence>
<dbReference type="Proteomes" id="UP000002487">
    <property type="component" value="Chromosome"/>
</dbReference>
<organism evidence="1 2">
    <name type="scientific">Methanosarcina acetivorans (strain ATCC 35395 / DSM 2834 / JCM 12185 / C2A)</name>
    <dbReference type="NCBI Taxonomy" id="188937"/>
    <lineage>
        <taxon>Archaea</taxon>
        <taxon>Methanobacteriati</taxon>
        <taxon>Methanobacteriota</taxon>
        <taxon>Stenosarchaea group</taxon>
        <taxon>Methanomicrobia</taxon>
        <taxon>Methanosarcinales</taxon>
        <taxon>Methanosarcinaceae</taxon>
        <taxon>Methanosarcina</taxon>
    </lineage>
</organism>
<reference evidence="1 2" key="1">
    <citation type="journal article" date="2002" name="Genome Res.">
        <title>The genome of Methanosarcina acetivorans reveals extensive metabolic and physiological diversity.</title>
        <authorList>
            <person name="Galagan J.E."/>
            <person name="Nusbaum C."/>
            <person name="Roy A."/>
            <person name="Endrizzi M.G."/>
            <person name="Macdonald P."/>
            <person name="FitzHugh W."/>
            <person name="Calvo S."/>
            <person name="Engels R."/>
            <person name="Smirnov S."/>
            <person name="Atnoor D."/>
            <person name="Brown A."/>
            <person name="Allen N."/>
            <person name="Naylor J."/>
            <person name="Stange-Thomann N."/>
            <person name="DeArellano K."/>
            <person name="Johnson R."/>
            <person name="Linton L."/>
            <person name="McEwan P."/>
            <person name="McKernan K."/>
            <person name="Talamas J."/>
            <person name="Tirrell A."/>
            <person name="Ye W."/>
            <person name="Zimmer A."/>
            <person name="Barber R.D."/>
            <person name="Cann I."/>
            <person name="Graham D.E."/>
            <person name="Grahame D.A."/>
            <person name="Guss A."/>
            <person name="Hedderich R."/>
            <person name="Ingram-Smith C."/>
            <person name="Kuettner C.H."/>
            <person name="Krzycki J.A."/>
            <person name="Leigh J.A."/>
            <person name="Li W."/>
            <person name="Liu J."/>
            <person name="Mukhopadhyay B."/>
            <person name="Reeve J.N."/>
            <person name="Smith K."/>
            <person name="Springer T.A."/>
            <person name="Umayam L.A."/>
            <person name="White O."/>
            <person name="White R.H."/>
            <person name="de Macario E.C."/>
            <person name="Ferry J.G."/>
            <person name="Jarrell K.F."/>
            <person name="Jing H."/>
            <person name="Macario A.J.L."/>
            <person name="Paulsen I."/>
            <person name="Pritchett M."/>
            <person name="Sowers K.R."/>
            <person name="Swanson R.V."/>
            <person name="Zinder S.H."/>
            <person name="Lander E."/>
            <person name="Metcalf W.W."/>
            <person name="Birren B."/>
        </authorList>
    </citation>
    <scope>NUCLEOTIDE SEQUENCE [LARGE SCALE GENOMIC DNA]</scope>
    <source>
        <strain evidence="2">ATCC 35395 / DSM 2834 / JCM 12185 / C2A</strain>
    </source>
</reference>
<proteinExistence type="predicted"/>
<evidence type="ECO:0000313" key="1">
    <source>
        <dbReference type="EMBL" id="AAM05962.1"/>
    </source>
</evidence>
<dbReference type="EnsemblBacteria" id="AAM05962">
    <property type="protein sequence ID" value="AAM05962"/>
    <property type="gene ID" value="MA_2581"/>
</dbReference>
<dbReference type="EMBL" id="AE010299">
    <property type="protein sequence ID" value="AAM05962.1"/>
    <property type="molecule type" value="Genomic_DNA"/>
</dbReference>
<keyword evidence="2" id="KW-1185">Reference proteome</keyword>
<sequence length="73" mass="8466">MIKRHFQICYNMEITREITYGIRSESRKIQALSSLVPYLEGPEKEESHGENPELRACSKITVSILASRIENNR</sequence>
<accession>Q8TMS2</accession>
<gene>
    <name evidence="1" type="ordered locus">MA_2581</name>
</gene>
<dbReference type="STRING" id="188937.MA_2581"/>